<proteinExistence type="predicted"/>
<keyword evidence="4" id="KW-1185">Reference proteome</keyword>
<evidence type="ECO:0000259" key="1">
    <source>
        <dbReference type="Pfam" id="PF04773"/>
    </source>
</evidence>
<dbReference type="PANTHER" id="PTHR30273">
    <property type="entry name" value="PERIPLASMIC SIGNAL SENSOR AND SIGMA FACTOR ACTIVATOR FECR-RELATED"/>
    <property type="match status" value="1"/>
</dbReference>
<dbReference type="Pfam" id="PF04773">
    <property type="entry name" value="FecR"/>
    <property type="match status" value="1"/>
</dbReference>
<dbReference type="InterPro" id="IPR012373">
    <property type="entry name" value="Ferrdict_sens_TM"/>
</dbReference>
<comment type="caution">
    <text evidence="3">The sequence shown here is derived from an EMBL/GenBank/DDBJ whole genome shotgun (WGS) entry which is preliminary data.</text>
</comment>
<sequence length="326" mass="36175">MSNKPGFAALQQAANWYAEVQDISSPQTYPAALQRWLDESQENQLAWQYVLNISQRFSPLRENGERQAAALTALTQRTHSAGRRQVLKMAAWISVGTLLAWGSWRHTPLRNQVLAWHADYHSPHGEITSFTLADGSRIWLDTDSALNVDYSPTQRALQLLNGRVMIETAADPRRPLTIVTAQGKMRALGTRFSVQALGDTTVLQVYQGAVEVSPAAISDAPIVQAGQAMTFRRDAFGPVSPLRNAEPAWPRGLLQADNLPLGEFIERLSAYRRGYLGCDPAVSALTVTGTFPLHDTDMALDMLTNALPVQLNRRFSWWLTVAPRDK</sequence>
<feature type="domain" description="FecR N-terminal" evidence="2">
    <location>
        <begin position="11"/>
        <end position="50"/>
    </location>
</feature>
<dbReference type="PIRSF" id="PIRSF018266">
    <property type="entry name" value="FecR"/>
    <property type="match status" value="1"/>
</dbReference>
<dbReference type="RefSeq" id="WP_331834210.1">
    <property type="nucleotide sequence ID" value="NZ_JARXNH020000051.1"/>
</dbReference>
<protein>
    <submittedName>
        <fullName evidence="3">FecR domain-containing protein</fullName>
    </submittedName>
</protein>
<gene>
    <name evidence="3" type="ORF">QFI66_006840</name>
</gene>
<dbReference type="Pfam" id="PF16220">
    <property type="entry name" value="DUF4880"/>
    <property type="match status" value="1"/>
</dbReference>
<organism evidence="3 4">
    <name type="scientific">Raoultella scottii</name>
    <dbReference type="NCBI Taxonomy" id="3040937"/>
    <lineage>
        <taxon>Bacteria</taxon>
        <taxon>Pseudomonadati</taxon>
        <taxon>Pseudomonadota</taxon>
        <taxon>Gammaproteobacteria</taxon>
        <taxon>Enterobacterales</taxon>
        <taxon>Enterobacteriaceae</taxon>
        <taxon>Klebsiella/Raoultella group</taxon>
        <taxon>Raoultella</taxon>
    </lineage>
</organism>
<dbReference type="Gene3D" id="2.60.120.1440">
    <property type="match status" value="1"/>
</dbReference>
<dbReference type="InterPro" id="IPR032623">
    <property type="entry name" value="FecR_N"/>
</dbReference>
<dbReference type="EMBL" id="JARXNH020000051">
    <property type="protein sequence ID" value="MEK0247829.1"/>
    <property type="molecule type" value="Genomic_DNA"/>
</dbReference>
<name>A0ABU8Z4E7_9ENTR</name>
<feature type="domain" description="FecR protein" evidence="1">
    <location>
        <begin position="119"/>
        <end position="211"/>
    </location>
</feature>
<evidence type="ECO:0000313" key="4">
    <source>
        <dbReference type="Proteomes" id="UP001334005"/>
    </source>
</evidence>
<dbReference type="InterPro" id="IPR006860">
    <property type="entry name" value="FecR"/>
</dbReference>
<evidence type="ECO:0000313" key="3">
    <source>
        <dbReference type="EMBL" id="MEK0247829.1"/>
    </source>
</evidence>
<dbReference type="Proteomes" id="UP001334005">
    <property type="component" value="Unassembled WGS sequence"/>
</dbReference>
<dbReference type="PANTHER" id="PTHR30273:SF2">
    <property type="entry name" value="PROTEIN FECR"/>
    <property type="match status" value="1"/>
</dbReference>
<accession>A0ABU8Z4E7</accession>
<reference evidence="3 4" key="1">
    <citation type="submission" date="2024-03" db="EMBL/GenBank/DDBJ databases">
        <title>Two novel Raoultella species associated with bleeding cankers of broadleaf hosts, Raoultella scottia sp. nov. and Raoultella lignicola sp. nov.</title>
        <authorList>
            <person name="Brady C.L."/>
        </authorList>
    </citation>
    <scope>NUCLEOTIDE SEQUENCE [LARGE SCALE GENOMIC DNA]</scope>
    <source>
        <strain evidence="3 4">BAC 10a-01-01</strain>
    </source>
</reference>
<evidence type="ECO:0000259" key="2">
    <source>
        <dbReference type="Pfam" id="PF16220"/>
    </source>
</evidence>